<evidence type="ECO:0000256" key="1">
    <source>
        <dbReference type="ARBA" id="ARBA00022884"/>
    </source>
</evidence>
<evidence type="ECO:0000256" key="2">
    <source>
        <dbReference type="PROSITE-ProRule" id="PRU00176"/>
    </source>
</evidence>
<gene>
    <name evidence="5" type="ORF">Fmac_025891</name>
</gene>
<dbReference type="PROSITE" id="PS50102">
    <property type="entry name" value="RRM"/>
    <property type="match status" value="1"/>
</dbReference>
<comment type="caution">
    <text evidence="5">The sequence shown here is derived from an EMBL/GenBank/DDBJ whole genome shotgun (WGS) entry which is preliminary data.</text>
</comment>
<protein>
    <recommendedName>
        <fullName evidence="4">RRM domain-containing protein</fullName>
    </recommendedName>
</protein>
<dbReference type="CDD" id="cd21608">
    <property type="entry name" value="RRM2_NsCP33_like"/>
    <property type="match status" value="1"/>
</dbReference>
<feature type="compositionally biased region" description="Gly residues" evidence="3">
    <location>
        <begin position="273"/>
        <end position="284"/>
    </location>
</feature>
<dbReference type="InterPro" id="IPR048289">
    <property type="entry name" value="RRM2_NsCP33-like"/>
</dbReference>
<dbReference type="SMART" id="SM00360">
    <property type="entry name" value="RRM"/>
    <property type="match status" value="1"/>
</dbReference>
<evidence type="ECO:0000256" key="3">
    <source>
        <dbReference type="SAM" id="MobiDB-lite"/>
    </source>
</evidence>
<dbReference type="Gene3D" id="3.30.70.330">
    <property type="match status" value="1"/>
</dbReference>
<organism evidence="5 6">
    <name type="scientific">Flemingia macrophylla</name>
    <dbReference type="NCBI Taxonomy" id="520843"/>
    <lineage>
        <taxon>Eukaryota</taxon>
        <taxon>Viridiplantae</taxon>
        <taxon>Streptophyta</taxon>
        <taxon>Embryophyta</taxon>
        <taxon>Tracheophyta</taxon>
        <taxon>Spermatophyta</taxon>
        <taxon>Magnoliopsida</taxon>
        <taxon>eudicotyledons</taxon>
        <taxon>Gunneridae</taxon>
        <taxon>Pentapetalae</taxon>
        <taxon>rosids</taxon>
        <taxon>fabids</taxon>
        <taxon>Fabales</taxon>
        <taxon>Fabaceae</taxon>
        <taxon>Papilionoideae</taxon>
        <taxon>50 kb inversion clade</taxon>
        <taxon>NPAAA clade</taxon>
        <taxon>indigoferoid/millettioid clade</taxon>
        <taxon>Phaseoleae</taxon>
        <taxon>Flemingia</taxon>
    </lineage>
</organism>
<dbReference type="EMBL" id="JBGMDY010000009">
    <property type="protein sequence ID" value="KAL2321512.1"/>
    <property type="molecule type" value="Genomic_DNA"/>
</dbReference>
<feature type="region of interest" description="Disordered" evidence="3">
    <location>
        <begin position="248"/>
        <end position="335"/>
    </location>
</feature>
<feature type="domain" description="RRM" evidence="4">
    <location>
        <begin position="42"/>
        <end position="124"/>
    </location>
</feature>
<evidence type="ECO:0000313" key="6">
    <source>
        <dbReference type="Proteomes" id="UP001603857"/>
    </source>
</evidence>
<dbReference type="Pfam" id="PF00076">
    <property type="entry name" value="RRM_1"/>
    <property type="match status" value="1"/>
</dbReference>
<dbReference type="AlphaFoldDB" id="A0ABD1LDB9"/>
<dbReference type="InterPro" id="IPR035979">
    <property type="entry name" value="RBD_domain_sf"/>
</dbReference>
<name>A0ABD1LDB9_9FABA</name>
<reference evidence="5 6" key="1">
    <citation type="submission" date="2024-08" db="EMBL/GenBank/DDBJ databases">
        <title>Insights into the chromosomal genome structure of Flemingia macrophylla.</title>
        <authorList>
            <person name="Ding Y."/>
            <person name="Zhao Y."/>
            <person name="Bi W."/>
            <person name="Wu M."/>
            <person name="Zhao G."/>
            <person name="Gong Y."/>
            <person name="Li W."/>
            <person name="Zhang P."/>
        </authorList>
    </citation>
    <scope>NUCLEOTIDE SEQUENCE [LARGE SCALE GENOMIC DNA]</scope>
    <source>
        <strain evidence="5">DYQJB</strain>
        <tissue evidence="5">Leaf</tissue>
    </source>
</reference>
<feature type="compositionally biased region" description="Basic and acidic residues" evidence="3">
    <location>
        <begin position="320"/>
        <end position="335"/>
    </location>
</feature>
<dbReference type="GO" id="GO:0003723">
    <property type="term" value="F:RNA binding"/>
    <property type="evidence" value="ECO:0007669"/>
    <property type="project" value="UniProtKB-UniRule"/>
</dbReference>
<sequence>MAFFGKIGNLLRHAASRQVSSELRSSPSFFQAIRCMSSAPSTKLFIGGVSYSTDEQSLREAFSKYGEVVDARIIMDRETGRSRGFGFITYTSVEEASSAIQALDGQVTKTDLHGRRVKVNYANERTRGFGGGGGFGGSYGAGGGGGYGGGYGGGGYGGNAGGGYGGGSYGGNAAGGYGGGGYGGGSYGSGGNYGDSGSVNNYSGPDSFGASSAGGSYSGGGMNYGNDGNTFAGGSSGGYGGSGGSFGDAGGVGNQESSGGFGSSGYDGNSVDGSGGSGGFGSSGYDGNSVDGSGGPGSPTGLADPFDDSKTSSNGNEDFGDYRDDNDADDFAKRA</sequence>
<dbReference type="InterPro" id="IPR012677">
    <property type="entry name" value="Nucleotide-bd_a/b_plait_sf"/>
</dbReference>
<dbReference type="InterPro" id="IPR052462">
    <property type="entry name" value="SLIRP/GR-RBP-like"/>
</dbReference>
<dbReference type="PRINTS" id="PR01228">
    <property type="entry name" value="EGGSHELL"/>
</dbReference>
<keyword evidence="6" id="KW-1185">Reference proteome</keyword>
<keyword evidence="1 2" id="KW-0694">RNA-binding</keyword>
<evidence type="ECO:0000259" key="4">
    <source>
        <dbReference type="PROSITE" id="PS50102"/>
    </source>
</evidence>
<proteinExistence type="predicted"/>
<accession>A0ABD1LDB9</accession>
<dbReference type="SUPFAM" id="SSF54928">
    <property type="entry name" value="RNA-binding domain, RBD"/>
    <property type="match status" value="1"/>
</dbReference>
<dbReference type="PANTHER" id="PTHR48027">
    <property type="entry name" value="HETEROGENEOUS NUCLEAR RIBONUCLEOPROTEIN 87F-RELATED"/>
    <property type="match status" value="1"/>
</dbReference>
<dbReference type="Proteomes" id="UP001603857">
    <property type="component" value="Unassembled WGS sequence"/>
</dbReference>
<evidence type="ECO:0000313" key="5">
    <source>
        <dbReference type="EMBL" id="KAL2321512.1"/>
    </source>
</evidence>
<dbReference type="InterPro" id="IPR000504">
    <property type="entry name" value="RRM_dom"/>
</dbReference>
<feature type="compositionally biased region" description="Gly residues" evidence="3">
    <location>
        <begin position="248"/>
        <end position="265"/>
    </location>
</feature>